<dbReference type="Proteomes" id="UP001210211">
    <property type="component" value="Unassembled WGS sequence"/>
</dbReference>
<evidence type="ECO:0000259" key="4">
    <source>
        <dbReference type="PROSITE" id="PS51391"/>
    </source>
</evidence>
<dbReference type="Gene3D" id="1.25.40.90">
    <property type="match status" value="1"/>
</dbReference>
<evidence type="ECO:0000256" key="1">
    <source>
        <dbReference type="ARBA" id="ARBA00022664"/>
    </source>
</evidence>
<feature type="domain" description="CID" evidence="4">
    <location>
        <begin position="2"/>
        <end position="134"/>
    </location>
</feature>
<keyword evidence="2" id="KW-0175">Coiled coil</keyword>
<protein>
    <recommendedName>
        <fullName evidence="4">CID domain-containing protein</fullName>
    </recommendedName>
</protein>
<dbReference type="PANTHER" id="PTHR12460">
    <property type="entry name" value="CYCLIN-DEPENDENT KINASE INHIBITOR-RELATED PROTEIN"/>
    <property type="match status" value="1"/>
</dbReference>
<dbReference type="FunFam" id="1.25.40.90:FF:000018">
    <property type="entry name" value="ENTH/VHS family protein isoform 1"/>
    <property type="match status" value="1"/>
</dbReference>
<feature type="region of interest" description="Disordered" evidence="3">
    <location>
        <begin position="455"/>
        <end position="485"/>
    </location>
</feature>
<dbReference type="Pfam" id="PF04818">
    <property type="entry name" value="CID"/>
    <property type="match status" value="1"/>
</dbReference>
<comment type="caution">
    <text evidence="5">The sequence shown here is derived from an EMBL/GenBank/DDBJ whole genome shotgun (WGS) entry which is preliminary data.</text>
</comment>
<accession>A0AAD6F103</accession>
<dbReference type="InterPro" id="IPR006569">
    <property type="entry name" value="CID_dom"/>
</dbReference>
<dbReference type="SUPFAM" id="SSF48464">
    <property type="entry name" value="ENTH/VHS domain"/>
    <property type="match status" value="1"/>
</dbReference>
<proteinExistence type="predicted"/>
<feature type="region of interest" description="Disordered" evidence="3">
    <location>
        <begin position="369"/>
        <end position="407"/>
    </location>
</feature>
<dbReference type="GO" id="GO:0031124">
    <property type="term" value="P:mRNA 3'-end processing"/>
    <property type="evidence" value="ECO:0007669"/>
    <property type="project" value="TreeGrafter"/>
</dbReference>
<dbReference type="SMART" id="SM00582">
    <property type="entry name" value="RPR"/>
    <property type="match status" value="1"/>
</dbReference>
<dbReference type="PROSITE" id="PS51391">
    <property type="entry name" value="CID"/>
    <property type="match status" value="1"/>
</dbReference>
<feature type="coiled-coil region" evidence="2">
    <location>
        <begin position="209"/>
        <end position="271"/>
    </location>
</feature>
<dbReference type="GO" id="GO:0005634">
    <property type="term" value="C:nucleus"/>
    <property type="evidence" value="ECO:0007669"/>
    <property type="project" value="UniProtKB-ARBA"/>
</dbReference>
<dbReference type="CDD" id="cd16981">
    <property type="entry name" value="CID_RPRD_like"/>
    <property type="match status" value="1"/>
</dbReference>
<keyword evidence="1" id="KW-0507">mRNA processing</keyword>
<dbReference type="PANTHER" id="PTHR12460:SF23">
    <property type="entry name" value="ACTIN CYTOSKELETON-REGULATORY COMPLEX PROTEIN PAN1"/>
    <property type="match status" value="1"/>
</dbReference>
<dbReference type="AlphaFoldDB" id="A0AAD6F103"/>
<dbReference type="GO" id="GO:0000993">
    <property type="term" value="F:RNA polymerase II complex binding"/>
    <property type="evidence" value="ECO:0007669"/>
    <property type="project" value="TreeGrafter"/>
</dbReference>
<keyword evidence="6" id="KW-1185">Reference proteome</keyword>
<feature type="compositionally biased region" description="Pro residues" evidence="3">
    <location>
        <begin position="372"/>
        <end position="394"/>
    </location>
</feature>
<evidence type="ECO:0000313" key="6">
    <source>
        <dbReference type="Proteomes" id="UP001210211"/>
    </source>
</evidence>
<dbReference type="InterPro" id="IPR008942">
    <property type="entry name" value="ENTH_VHS"/>
</dbReference>
<reference evidence="5 6" key="1">
    <citation type="journal article" date="2022" name="Cell">
        <title>Repeat-based holocentromeres influence genome architecture and karyotype evolution.</title>
        <authorList>
            <person name="Hofstatter P.G."/>
            <person name="Thangavel G."/>
            <person name="Lux T."/>
            <person name="Neumann P."/>
            <person name="Vondrak T."/>
            <person name="Novak P."/>
            <person name="Zhang M."/>
            <person name="Costa L."/>
            <person name="Castellani M."/>
            <person name="Scott A."/>
            <person name="Toegelov H."/>
            <person name="Fuchs J."/>
            <person name="Mata-Sucre Y."/>
            <person name="Dias Y."/>
            <person name="Vanzela A.L.L."/>
            <person name="Huettel B."/>
            <person name="Almeida C.C.S."/>
            <person name="Simkova H."/>
            <person name="Souza G."/>
            <person name="Pedrosa-Harand A."/>
            <person name="Macas J."/>
            <person name="Mayer K.F.X."/>
            <person name="Houben A."/>
            <person name="Marques A."/>
        </authorList>
    </citation>
    <scope>NUCLEOTIDE SEQUENCE [LARGE SCALE GENOMIC DNA]</scope>
    <source>
        <strain evidence="5">RhyTen1mFocal</strain>
    </source>
</reference>
<evidence type="ECO:0000256" key="2">
    <source>
        <dbReference type="SAM" id="Coils"/>
    </source>
</evidence>
<name>A0AAD6F103_9POAL</name>
<organism evidence="5 6">
    <name type="scientific">Rhynchospora tenuis</name>
    <dbReference type="NCBI Taxonomy" id="198213"/>
    <lineage>
        <taxon>Eukaryota</taxon>
        <taxon>Viridiplantae</taxon>
        <taxon>Streptophyta</taxon>
        <taxon>Embryophyta</taxon>
        <taxon>Tracheophyta</taxon>
        <taxon>Spermatophyta</taxon>
        <taxon>Magnoliopsida</taxon>
        <taxon>Liliopsida</taxon>
        <taxon>Poales</taxon>
        <taxon>Cyperaceae</taxon>
        <taxon>Cyperoideae</taxon>
        <taxon>Rhynchosporeae</taxon>
        <taxon>Rhynchospora</taxon>
    </lineage>
</organism>
<sequence>MNGSFNSQIFVEKLSKLNGSQQSIETLSHWCIFHRNKAKQVVDTWEQQFHCAPREQRIAFLYLANDILQNSRRKGVEFIAEFWRVLPGALADVLRKGGESGRSSVLRLLNIWNERKVFGSRGQALKEELFGKNLENQNEDSKGTSYKLKQPSKEMLDKLTSSYEHIFNLPLDEDTLYEKCQTAVNFVDKIERDYGNKSILGENNNPELARDLEAQQRILRECIENLKASKFSRNNLITRLKEAIDEQEMKIQQVSSQLQVAQSRFDQANKLLGHASVPTSGDPTLTSISNVETPINLQDQTLATPNGSADDRKSAAAAVAAKLAASTRSAQMLSLVFSSLASSENQSQSAPDAKRPKLDPATSALASYVPQPVAPPLPQSQPEPAPPPPPFPHSPPKEEGNASAVPSVTVPMQSVMMPMPGGVVPFAYGSVGPSPPFPLPDYTVLAQGPYIGGPSPYQGLHGPTEGLFGAPPAPFTPTPPPLNRP</sequence>
<dbReference type="EMBL" id="JAMRDG010000001">
    <property type="protein sequence ID" value="KAJ3708536.1"/>
    <property type="molecule type" value="Genomic_DNA"/>
</dbReference>
<feature type="compositionally biased region" description="Pro residues" evidence="3">
    <location>
        <begin position="471"/>
        <end position="485"/>
    </location>
</feature>
<evidence type="ECO:0000256" key="3">
    <source>
        <dbReference type="SAM" id="MobiDB-lite"/>
    </source>
</evidence>
<gene>
    <name evidence="5" type="ORF">LUZ61_012241</name>
</gene>
<evidence type="ECO:0000313" key="5">
    <source>
        <dbReference type="EMBL" id="KAJ3708536.1"/>
    </source>
</evidence>